<feature type="region of interest" description="Disordered" evidence="1">
    <location>
        <begin position="40"/>
        <end position="76"/>
    </location>
</feature>
<dbReference type="CDD" id="cd14688">
    <property type="entry name" value="bZIP_YAP"/>
    <property type="match status" value="1"/>
</dbReference>
<evidence type="ECO:0000313" key="2">
    <source>
        <dbReference type="EMBL" id="KAF1937937.1"/>
    </source>
</evidence>
<feature type="compositionally biased region" description="Polar residues" evidence="1">
    <location>
        <begin position="40"/>
        <end position="54"/>
    </location>
</feature>
<feature type="compositionally biased region" description="Basic residues" evidence="1">
    <location>
        <begin position="55"/>
        <end position="65"/>
    </location>
</feature>
<proteinExistence type="predicted"/>
<reference evidence="2" key="1">
    <citation type="journal article" date="2020" name="Stud. Mycol.">
        <title>101 Dothideomycetes genomes: a test case for predicting lifestyles and emergence of pathogens.</title>
        <authorList>
            <person name="Haridas S."/>
            <person name="Albert R."/>
            <person name="Binder M."/>
            <person name="Bloem J."/>
            <person name="Labutti K."/>
            <person name="Salamov A."/>
            <person name="Andreopoulos B."/>
            <person name="Baker S."/>
            <person name="Barry K."/>
            <person name="Bills G."/>
            <person name="Bluhm B."/>
            <person name="Cannon C."/>
            <person name="Castanera R."/>
            <person name="Culley D."/>
            <person name="Daum C."/>
            <person name="Ezra D."/>
            <person name="Gonzalez J."/>
            <person name="Henrissat B."/>
            <person name="Kuo A."/>
            <person name="Liang C."/>
            <person name="Lipzen A."/>
            <person name="Lutzoni F."/>
            <person name="Magnuson J."/>
            <person name="Mondo S."/>
            <person name="Nolan M."/>
            <person name="Ohm R."/>
            <person name="Pangilinan J."/>
            <person name="Park H.-J."/>
            <person name="Ramirez L."/>
            <person name="Alfaro M."/>
            <person name="Sun H."/>
            <person name="Tritt A."/>
            <person name="Yoshinaga Y."/>
            <person name="Zwiers L.-H."/>
            <person name="Turgeon B."/>
            <person name="Goodwin S."/>
            <person name="Spatafora J."/>
            <person name="Crous P."/>
            <person name="Grigoriev I."/>
        </authorList>
    </citation>
    <scope>NUCLEOTIDE SEQUENCE</scope>
    <source>
        <strain evidence="2">CBS 161.51</strain>
    </source>
</reference>
<dbReference type="Proteomes" id="UP000800038">
    <property type="component" value="Unassembled WGS sequence"/>
</dbReference>
<accession>A0A6A5SKR3</accession>
<gene>
    <name evidence="2" type="ORF">EJ02DRAFT_437485</name>
</gene>
<evidence type="ECO:0000256" key="1">
    <source>
        <dbReference type="SAM" id="MobiDB-lite"/>
    </source>
</evidence>
<evidence type="ECO:0000313" key="3">
    <source>
        <dbReference type="Proteomes" id="UP000800038"/>
    </source>
</evidence>
<keyword evidence="3" id="KW-1185">Reference proteome</keyword>
<dbReference type="PANTHER" id="PTHR40618:SF1">
    <property type="entry name" value="B-ZIP TRANSCRIPTION FACTOR (EUROFUNG)"/>
    <property type="match status" value="1"/>
</dbReference>
<protein>
    <recommendedName>
        <fullName evidence="4">BZIP domain-containing protein</fullName>
    </recommendedName>
</protein>
<sequence length="266" mass="29719">MASNDASYAGMSDNEVVRPGRNFGYGNWLQSIIKANDQSGSSTAIENQSVNVHASTRRGRGRPRLTKPGDKSAIEKRRAQVREAQRTYQKRKDTCTATEKRRVNELLQVLADLSSDVEALLQTASKAGTMQRDDDVSKAIQQLWSTYDGAINNPSVKPELQLQQLKNDLRLADHPSNERFRIPDASSSLRDDEATSSADPPARKDPKPLFDPTAMSFELVRFEETTVMQPFQRTSSVNEYMAGRSIFDICKDRQEAMKEADRSSSG</sequence>
<feature type="region of interest" description="Disordered" evidence="1">
    <location>
        <begin position="172"/>
        <end position="210"/>
    </location>
</feature>
<feature type="compositionally biased region" description="Basic and acidic residues" evidence="1">
    <location>
        <begin position="172"/>
        <end position="182"/>
    </location>
</feature>
<dbReference type="OrthoDB" id="3555317at2759"/>
<dbReference type="EMBL" id="ML976120">
    <property type="protein sequence ID" value="KAF1937937.1"/>
    <property type="molecule type" value="Genomic_DNA"/>
</dbReference>
<dbReference type="PANTHER" id="PTHR40618">
    <property type="entry name" value="B-ZIP TRANSCRIPTION FACTOR (EUROFUNG)-RELATED"/>
    <property type="match status" value="1"/>
</dbReference>
<dbReference type="Gene3D" id="1.20.5.170">
    <property type="match status" value="1"/>
</dbReference>
<evidence type="ECO:0008006" key="4">
    <source>
        <dbReference type="Google" id="ProtNLM"/>
    </source>
</evidence>
<organism evidence="2 3">
    <name type="scientific">Clathrospora elynae</name>
    <dbReference type="NCBI Taxonomy" id="706981"/>
    <lineage>
        <taxon>Eukaryota</taxon>
        <taxon>Fungi</taxon>
        <taxon>Dikarya</taxon>
        <taxon>Ascomycota</taxon>
        <taxon>Pezizomycotina</taxon>
        <taxon>Dothideomycetes</taxon>
        <taxon>Pleosporomycetidae</taxon>
        <taxon>Pleosporales</taxon>
        <taxon>Diademaceae</taxon>
        <taxon>Clathrospora</taxon>
    </lineage>
</organism>
<dbReference type="AlphaFoldDB" id="A0A6A5SKR3"/>
<name>A0A6A5SKR3_9PLEO</name>
<feature type="compositionally biased region" description="Basic and acidic residues" evidence="1">
    <location>
        <begin position="67"/>
        <end position="76"/>
    </location>
</feature>